<dbReference type="RefSeq" id="WP_199708591.1">
    <property type="nucleotide sequence ID" value="NZ_JAEMNV010000016.1"/>
</dbReference>
<keyword evidence="2" id="KW-1185">Reference proteome</keyword>
<dbReference type="InterPro" id="IPR023393">
    <property type="entry name" value="START-like_dom_sf"/>
</dbReference>
<dbReference type="Pfam" id="PF10604">
    <property type="entry name" value="Polyketide_cyc2"/>
    <property type="match status" value="1"/>
</dbReference>
<evidence type="ECO:0000313" key="2">
    <source>
        <dbReference type="Proteomes" id="UP000655868"/>
    </source>
</evidence>
<proteinExistence type="predicted"/>
<dbReference type="InterPro" id="IPR019587">
    <property type="entry name" value="Polyketide_cyclase/dehydratase"/>
</dbReference>
<dbReference type="Gene3D" id="3.30.530.20">
    <property type="match status" value="1"/>
</dbReference>
<protein>
    <submittedName>
        <fullName evidence="1">SRPBCC family protein</fullName>
    </submittedName>
</protein>
<gene>
    <name evidence="1" type="ORF">JGU71_28770</name>
</gene>
<dbReference type="Proteomes" id="UP000655868">
    <property type="component" value="Unassembled WGS sequence"/>
</dbReference>
<comment type="caution">
    <text evidence="1">The sequence shown here is derived from an EMBL/GenBank/DDBJ whole genome shotgun (WGS) entry which is preliminary data.</text>
</comment>
<organism evidence="1 2">
    <name type="scientific">Antrihabitans stalagmiti</name>
    <dbReference type="NCBI Taxonomy" id="2799499"/>
    <lineage>
        <taxon>Bacteria</taxon>
        <taxon>Bacillati</taxon>
        <taxon>Actinomycetota</taxon>
        <taxon>Actinomycetes</taxon>
        <taxon>Mycobacteriales</taxon>
        <taxon>Nocardiaceae</taxon>
        <taxon>Antrihabitans</taxon>
    </lineage>
</organism>
<accession>A0A934NXC9</accession>
<dbReference type="EMBL" id="JAEMNV010000016">
    <property type="protein sequence ID" value="MBJ8342890.1"/>
    <property type="molecule type" value="Genomic_DNA"/>
</dbReference>
<sequence length="139" mass="14903">MAWTYEYGVVTSASPEAVYNRWTTMANWSEDDPDLTWARVDGPVAVGTTGKVKTSGPAQRFTFTELEPNVAMNFAIRLPLAVLSFPHRIETVADGVRVTHGVHIDGPLAPLFGVAVGRKIARGLPTVVGLVVDGALRAS</sequence>
<name>A0A934NXC9_9NOCA</name>
<dbReference type="AlphaFoldDB" id="A0A934NXC9"/>
<dbReference type="SUPFAM" id="SSF55961">
    <property type="entry name" value="Bet v1-like"/>
    <property type="match status" value="1"/>
</dbReference>
<reference evidence="1" key="1">
    <citation type="submission" date="2020-12" db="EMBL/GenBank/DDBJ databases">
        <title>Antrihabitans popcorni sp. nov. and Antrihabitans auranticaus sp. nov., isolated from a larva cave.</title>
        <authorList>
            <person name="Lee S.D."/>
            <person name="Kim I.S."/>
        </authorList>
    </citation>
    <scope>NUCLEOTIDE SEQUENCE</scope>
    <source>
        <strain evidence="1">YC3-6</strain>
    </source>
</reference>
<evidence type="ECO:0000313" key="1">
    <source>
        <dbReference type="EMBL" id="MBJ8342890.1"/>
    </source>
</evidence>